<gene>
    <name evidence="3" type="ORF">AWC04_03070</name>
</gene>
<feature type="region of interest" description="Disordered" evidence="1">
    <location>
        <begin position="749"/>
        <end position="785"/>
    </location>
</feature>
<comment type="caution">
    <text evidence="3">The sequence shown here is derived from an EMBL/GenBank/DDBJ whole genome shotgun (WGS) entry which is preliminary data.</text>
</comment>
<dbReference type="RefSeq" id="WP_085092969.1">
    <property type="nucleotide sequence ID" value="NZ_AP022603.1"/>
</dbReference>
<keyword evidence="4" id="KW-1185">Reference proteome</keyword>
<dbReference type="EMBL" id="LQOJ01000018">
    <property type="protein sequence ID" value="ORV07692.1"/>
    <property type="molecule type" value="Genomic_DNA"/>
</dbReference>
<protein>
    <submittedName>
        <fullName evidence="3">Uncharacterized protein</fullName>
    </submittedName>
</protein>
<feature type="compositionally biased region" description="Pro residues" evidence="1">
    <location>
        <begin position="768"/>
        <end position="785"/>
    </location>
</feature>
<dbReference type="AlphaFoldDB" id="A0A1X1RJF0"/>
<feature type="compositionally biased region" description="Basic and acidic residues" evidence="1">
    <location>
        <begin position="749"/>
        <end position="762"/>
    </location>
</feature>
<accession>A0A1X1RJF0</accession>
<sequence>MTRARRGAPWALLATLLLALVPALFPIAANGEPDRTAFLVVEIDRVTPDIVATASEPFVTVDAAVTNVSDRPVREVVARLERADPLVATSGLRTTHTEAATSGYQPVGPFLNVTSELRPGQRAAVSFRYPIRPSDDPGLGIEHPGIYPLLINVNGTPDYGSPARLADARFLLPVLGVPPPPEPDTDAAPPAPGDVVAPDTARPVRLTMLWPLADRPRLVPGIAGGTTPVRLLDDDLAGELGPGGRLDGLLGAVEFATGANLDPGGELARTLCLAVDPDLLVTVNAMTTGYVVGDAPGTGQTVAAAWLERLRALAARMCVTALPYAQADLDAVARVGNAPLFSFATVGAQNLVDQLLGVTSVRGVTLFGDRPLTKEVLPLLDGNGQTVAIAPAAAATDPATGAPSTADVTAHRVSDRVAVAPFDPAVTATLGALGGAKNPPSYLDPSLRVPPAAGSPTALRQDALGALLWRGLHPDTEPRTQTVLPPPNWQVGAEDAGALLTALTTLLHSGLAQPLPLPELIGQTVVVPPPPVPLAAAPDTGRFDTEVIGTIADEDARLSGLTGSLGTNMQTGLTGTAYTAPLREDMLRALSTAIPADQRADRARADLALVGRTIDDLFGAVTIVNPGGSYTLATERSPLPLALRNDLAVPIRVRLQVDGPPGMTVTDPGVLELPPGYLPIRVPIEVHFTQRFAVDVALHTADGLTLGEPVRLSLHSNAYGKVLFFITLIAGATLAVLTGRRLWHRFRGQPDRADLEPPEPDHLHRRPPPPNPDPEVPPSRPESAP</sequence>
<keyword evidence="2" id="KW-0472">Membrane</keyword>
<proteinExistence type="predicted"/>
<feature type="transmembrane region" description="Helical" evidence="2">
    <location>
        <begin position="718"/>
        <end position="737"/>
    </location>
</feature>
<evidence type="ECO:0000256" key="1">
    <source>
        <dbReference type="SAM" id="MobiDB-lite"/>
    </source>
</evidence>
<evidence type="ECO:0000313" key="3">
    <source>
        <dbReference type="EMBL" id="ORV07692.1"/>
    </source>
</evidence>
<evidence type="ECO:0000313" key="4">
    <source>
        <dbReference type="Proteomes" id="UP000193484"/>
    </source>
</evidence>
<dbReference type="PANTHER" id="PTHR48125">
    <property type="entry name" value="LP07818P1"/>
    <property type="match status" value="1"/>
</dbReference>
<name>A0A1X1RJF0_MYCFA</name>
<keyword evidence="2" id="KW-1133">Transmembrane helix</keyword>
<organism evidence="3 4">
    <name type="scientific">Mycolicibacterium fallax</name>
    <name type="common">Mycobacterium fallax</name>
    <dbReference type="NCBI Taxonomy" id="1793"/>
    <lineage>
        <taxon>Bacteria</taxon>
        <taxon>Bacillati</taxon>
        <taxon>Actinomycetota</taxon>
        <taxon>Actinomycetes</taxon>
        <taxon>Mycobacteriales</taxon>
        <taxon>Mycobacteriaceae</taxon>
        <taxon>Mycolicibacterium</taxon>
    </lineage>
</organism>
<keyword evidence="2" id="KW-0812">Transmembrane</keyword>
<reference evidence="3 4" key="1">
    <citation type="submission" date="2016-01" db="EMBL/GenBank/DDBJ databases">
        <title>The new phylogeny of the genus Mycobacterium.</title>
        <authorList>
            <person name="Tarcisio F."/>
            <person name="Conor M."/>
            <person name="Antonella G."/>
            <person name="Elisabetta G."/>
            <person name="Giulia F.S."/>
            <person name="Sara T."/>
            <person name="Anna F."/>
            <person name="Clotilde B."/>
            <person name="Roberto B."/>
            <person name="Veronica D.S."/>
            <person name="Fabio R."/>
            <person name="Monica P."/>
            <person name="Olivier J."/>
            <person name="Enrico T."/>
            <person name="Nicola S."/>
        </authorList>
    </citation>
    <scope>NUCLEOTIDE SEQUENCE [LARGE SCALE GENOMIC DNA]</scope>
    <source>
        <strain evidence="3 4">DSM 44179</strain>
    </source>
</reference>
<dbReference type="STRING" id="1793.AWC04_03070"/>
<dbReference type="PANTHER" id="PTHR48125:SF12">
    <property type="entry name" value="AT HOOK TRANSCRIPTION FACTOR FAMILY-RELATED"/>
    <property type="match status" value="1"/>
</dbReference>
<dbReference type="Proteomes" id="UP000193484">
    <property type="component" value="Unassembled WGS sequence"/>
</dbReference>
<evidence type="ECO:0000256" key="2">
    <source>
        <dbReference type="SAM" id="Phobius"/>
    </source>
</evidence>